<proteinExistence type="predicted"/>
<sequence length="446" mass="49079">MEVQETERVVVARPVASRPSCSRFKSFSRLLSGDIDSPCSVSFPEQIVAAIRPKTVRFRPAVSQIPTTPAVPSQVGLSRSALCSPASEDFTSRGETTVVYKPKAKLATRSPISLAVNMGSFLASPQLGLLSQPDAPLSRDLAANAQNLVPRAETDKMCESSKSASQYLAEEDSRSLNTTSNVDSTSFDGYNWRKYGQKQVKSSEYPRSYYKCTHPNCPMKKKVERSFDGQITEIVYKGEHNHAKTRPPKRGYSVTDQGFRNMADDSARGCLFNHLGADCFGERNEFRLENHSKNGSSLLSTCLGKGLFGREPDNSCATNGGGIDGRIRVVETENDGPRSKRRKSESQSSEAAISCEGTQQDGHVVVQSLANADPLGDGFRWRKYGQKVVKGSPYPRSYYRCTSPKCNVRKHIERASNDPTSVVTTYEGKHNHEMPTRSGNPSSDHQ</sequence>
<evidence type="ECO:0000313" key="2">
    <source>
        <dbReference type="Proteomes" id="UP001057402"/>
    </source>
</evidence>
<name>A0ACB9LHD8_9MYRT</name>
<comment type="caution">
    <text evidence="1">The sequence shown here is derived from an EMBL/GenBank/DDBJ whole genome shotgun (WGS) entry which is preliminary data.</text>
</comment>
<keyword evidence="2" id="KW-1185">Reference proteome</keyword>
<dbReference type="EMBL" id="CM042890">
    <property type="protein sequence ID" value="KAI4310734.1"/>
    <property type="molecule type" value="Genomic_DNA"/>
</dbReference>
<accession>A0ACB9LHD8</accession>
<reference evidence="2" key="1">
    <citation type="journal article" date="2023" name="Front. Plant Sci.">
        <title>Chromosomal-level genome assembly of Melastoma candidum provides insights into trichome evolution.</title>
        <authorList>
            <person name="Zhong Y."/>
            <person name="Wu W."/>
            <person name="Sun C."/>
            <person name="Zou P."/>
            <person name="Liu Y."/>
            <person name="Dai S."/>
            <person name="Zhou R."/>
        </authorList>
    </citation>
    <scope>NUCLEOTIDE SEQUENCE [LARGE SCALE GENOMIC DNA]</scope>
</reference>
<gene>
    <name evidence="1" type="ORF">MLD38_035689</name>
</gene>
<dbReference type="Proteomes" id="UP001057402">
    <property type="component" value="Chromosome 11"/>
</dbReference>
<protein>
    <submittedName>
        <fullName evidence="1">Uncharacterized protein</fullName>
    </submittedName>
</protein>
<evidence type="ECO:0000313" key="1">
    <source>
        <dbReference type="EMBL" id="KAI4310734.1"/>
    </source>
</evidence>
<organism evidence="1 2">
    <name type="scientific">Melastoma candidum</name>
    <dbReference type="NCBI Taxonomy" id="119954"/>
    <lineage>
        <taxon>Eukaryota</taxon>
        <taxon>Viridiplantae</taxon>
        <taxon>Streptophyta</taxon>
        <taxon>Embryophyta</taxon>
        <taxon>Tracheophyta</taxon>
        <taxon>Spermatophyta</taxon>
        <taxon>Magnoliopsida</taxon>
        <taxon>eudicotyledons</taxon>
        <taxon>Gunneridae</taxon>
        <taxon>Pentapetalae</taxon>
        <taxon>rosids</taxon>
        <taxon>malvids</taxon>
        <taxon>Myrtales</taxon>
        <taxon>Melastomataceae</taxon>
        <taxon>Melastomatoideae</taxon>
        <taxon>Melastomateae</taxon>
        <taxon>Melastoma</taxon>
    </lineage>
</organism>